<evidence type="ECO:0000313" key="2">
    <source>
        <dbReference type="EMBL" id="GMA40742.1"/>
    </source>
</evidence>
<dbReference type="EMBL" id="BSUO01000001">
    <property type="protein sequence ID" value="GMA40742.1"/>
    <property type="molecule type" value="Genomic_DNA"/>
</dbReference>
<feature type="domain" description="Bacterial bifunctional deaminase-reductase C-terminal" evidence="1">
    <location>
        <begin position="4"/>
        <end position="161"/>
    </location>
</feature>
<gene>
    <name evidence="2" type="ORF">GCM10025883_27870</name>
</gene>
<dbReference type="Pfam" id="PF01872">
    <property type="entry name" value="RibD_C"/>
    <property type="match status" value="1"/>
</dbReference>
<evidence type="ECO:0000259" key="1">
    <source>
        <dbReference type="Pfam" id="PF01872"/>
    </source>
</evidence>
<proteinExistence type="predicted"/>
<dbReference type="Gene3D" id="3.40.430.10">
    <property type="entry name" value="Dihydrofolate Reductase, subunit A"/>
    <property type="match status" value="1"/>
</dbReference>
<dbReference type="RefSeq" id="WP_284304392.1">
    <property type="nucleotide sequence ID" value="NZ_BSUO01000001.1"/>
</dbReference>
<dbReference type="InterPro" id="IPR050765">
    <property type="entry name" value="Riboflavin_Biosynth_HTPR"/>
</dbReference>
<dbReference type="SUPFAM" id="SSF53597">
    <property type="entry name" value="Dihydrofolate reductase-like"/>
    <property type="match status" value="1"/>
</dbReference>
<organism evidence="2 3">
    <name type="scientific">Mobilicoccus caccae</name>
    <dbReference type="NCBI Taxonomy" id="1859295"/>
    <lineage>
        <taxon>Bacteria</taxon>
        <taxon>Bacillati</taxon>
        <taxon>Actinomycetota</taxon>
        <taxon>Actinomycetes</taxon>
        <taxon>Micrococcales</taxon>
        <taxon>Dermatophilaceae</taxon>
        <taxon>Mobilicoccus</taxon>
    </lineage>
</organism>
<keyword evidence="3" id="KW-1185">Reference proteome</keyword>
<dbReference type="PANTHER" id="PTHR38011">
    <property type="entry name" value="DIHYDROFOLATE REDUCTASE FAMILY PROTEIN (AFU_ORTHOLOGUE AFUA_8G06820)"/>
    <property type="match status" value="1"/>
</dbReference>
<protein>
    <submittedName>
        <fullName evidence="2">Dihydrofolate reductase</fullName>
    </submittedName>
</protein>
<reference evidence="3" key="1">
    <citation type="journal article" date="2019" name="Int. J. Syst. Evol. Microbiol.">
        <title>The Global Catalogue of Microorganisms (GCM) 10K type strain sequencing project: providing services to taxonomists for standard genome sequencing and annotation.</title>
        <authorList>
            <consortium name="The Broad Institute Genomics Platform"/>
            <consortium name="The Broad Institute Genome Sequencing Center for Infectious Disease"/>
            <person name="Wu L."/>
            <person name="Ma J."/>
        </authorList>
    </citation>
    <scope>NUCLEOTIDE SEQUENCE [LARGE SCALE GENOMIC DNA]</scope>
    <source>
        <strain evidence="3">NBRC 113072</strain>
    </source>
</reference>
<comment type="caution">
    <text evidence="2">The sequence shown here is derived from an EMBL/GenBank/DDBJ whole genome shotgun (WGS) entry which is preliminary data.</text>
</comment>
<dbReference type="PANTHER" id="PTHR38011:SF11">
    <property type="entry name" value="2,5-DIAMINO-6-RIBOSYLAMINO-4(3H)-PYRIMIDINONE 5'-PHOSPHATE REDUCTASE"/>
    <property type="match status" value="1"/>
</dbReference>
<dbReference type="InterPro" id="IPR002734">
    <property type="entry name" value="RibDG_C"/>
</dbReference>
<name>A0ABQ6IUC5_9MICO</name>
<dbReference type="Proteomes" id="UP001157126">
    <property type="component" value="Unassembled WGS sequence"/>
</dbReference>
<evidence type="ECO:0000313" key="3">
    <source>
        <dbReference type="Proteomes" id="UP001157126"/>
    </source>
</evidence>
<sequence>MRELVYYVAVSLDGFIAAPDGAFDAFPVEGDHMNYILSEYADAIPTDIAAQLGVQQQRTRFGTVLMGADTYAAGLPMMPSPYRHLEQIVFTHRGVEAPDVTALDADPVEVVRDLKTQDGADIWLCGGGRLAGALRGEIDRLVLKRNPVAFGAGIPLFDRVSYDPVPFERIGALDFESGVSVVEYVRG</sequence>
<accession>A0ABQ6IUC5</accession>
<dbReference type="InterPro" id="IPR024072">
    <property type="entry name" value="DHFR-like_dom_sf"/>
</dbReference>